<dbReference type="Proteomes" id="UP000068382">
    <property type="component" value="Unassembled WGS sequence"/>
</dbReference>
<dbReference type="Pfam" id="PF01614">
    <property type="entry name" value="IclR_C"/>
    <property type="match status" value="1"/>
</dbReference>
<protein>
    <submittedName>
        <fullName evidence="6">Transcriptional regulator KdgR</fullName>
    </submittedName>
</protein>
<organism evidence="6 7">
    <name type="scientific">Tritonibacter horizontis</name>
    <dbReference type="NCBI Taxonomy" id="1768241"/>
    <lineage>
        <taxon>Bacteria</taxon>
        <taxon>Pseudomonadati</taxon>
        <taxon>Pseudomonadota</taxon>
        <taxon>Alphaproteobacteria</taxon>
        <taxon>Rhodobacterales</taxon>
        <taxon>Paracoccaceae</taxon>
        <taxon>Tritonibacter</taxon>
    </lineage>
</organism>
<dbReference type="PATRIC" id="fig|1768241.3.peg.757"/>
<dbReference type="SMART" id="SM00346">
    <property type="entry name" value="HTH_ICLR"/>
    <property type="match status" value="1"/>
</dbReference>
<evidence type="ECO:0000259" key="5">
    <source>
        <dbReference type="PROSITE" id="PS51078"/>
    </source>
</evidence>
<dbReference type="PANTHER" id="PTHR30136:SF24">
    <property type="entry name" value="HTH-TYPE TRANSCRIPTIONAL REPRESSOR ALLR"/>
    <property type="match status" value="1"/>
</dbReference>
<keyword evidence="3" id="KW-0804">Transcription</keyword>
<dbReference type="PROSITE" id="PS51078">
    <property type="entry name" value="ICLR_ED"/>
    <property type="match status" value="1"/>
</dbReference>
<dbReference type="RefSeq" id="WP_068240515.1">
    <property type="nucleotide sequence ID" value="NZ_LPUY01000017.1"/>
</dbReference>
<dbReference type="SUPFAM" id="SSF55781">
    <property type="entry name" value="GAF domain-like"/>
    <property type="match status" value="1"/>
</dbReference>
<keyword evidence="1" id="KW-0805">Transcription regulation</keyword>
<proteinExistence type="predicted"/>
<dbReference type="GO" id="GO:0003700">
    <property type="term" value="F:DNA-binding transcription factor activity"/>
    <property type="evidence" value="ECO:0007669"/>
    <property type="project" value="TreeGrafter"/>
</dbReference>
<dbReference type="EMBL" id="LPUY01000017">
    <property type="protein sequence ID" value="KUP94416.1"/>
    <property type="molecule type" value="Genomic_DNA"/>
</dbReference>
<dbReference type="OrthoDB" id="6811967at2"/>
<feature type="domain" description="HTH iclR-type" evidence="4">
    <location>
        <begin position="1"/>
        <end position="63"/>
    </location>
</feature>
<evidence type="ECO:0000256" key="3">
    <source>
        <dbReference type="ARBA" id="ARBA00023163"/>
    </source>
</evidence>
<evidence type="ECO:0000259" key="4">
    <source>
        <dbReference type="PROSITE" id="PS51077"/>
    </source>
</evidence>
<reference evidence="6 7" key="1">
    <citation type="submission" date="2015-12" db="EMBL/GenBank/DDBJ databases">
        <title>Genome sequence of the marine Rhodobacteraceae strain O3.65, Candidatus Tritonibacter horizontis.</title>
        <authorList>
            <person name="Poehlein A."/>
            <person name="Giebel H.A."/>
            <person name="Voget S."/>
            <person name="Brinkhoff T."/>
        </authorList>
    </citation>
    <scope>NUCLEOTIDE SEQUENCE [LARGE SCALE GENOMIC DNA]</scope>
    <source>
        <strain evidence="6 7">O3.65</strain>
    </source>
</reference>
<dbReference type="InterPro" id="IPR029016">
    <property type="entry name" value="GAF-like_dom_sf"/>
</dbReference>
<dbReference type="Gene3D" id="3.30.450.40">
    <property type="match status" value="1"/>
</dbReference>
<keyword evidence="7" id="KW-1185">Reference proteome</keyword>
<feature type="domain" description="IclR-ED" evidence="5">
    <location>
        <begin position="64"/>
        <end position="247"/>
    </location>
</feature>
<dbReference type="Gene3D" id="1.10.10.10">
    <property type="entry name" value="Winged helix-like DNA-binding domain superfamily/Winged helix DNA-binding domain"/>
    <property type="match status" value="1"/>
</dbReference>
<dbReference type="InterPro" id="IPR005471">
    <property type="entry name" value="Tscrpt_reg_IclR_N"/>
</dbReference>
<dbReference type="InterPro" id="IPR036388">
    <property type="entry name" value="WH-like_DNA-bd_sf"/>
</dbReference>
<evidence type="ECO:0000313" key="6">
    <source>
        <dbReference type="EMBL" id="KUP94416.1"/>
    </source>
</evidence>
<evidence type="ECO:0000313" key="7">
    <source>
        <dbReference type="Proteomes" id="UP000068382"/>
    </source>
</evidence>
<dbReference type="InterPro" id="IPR036390">
    <property type="entry name" value="WH_DNA-bd_sf"/>
</dbReference>
<dbReference type="GO" id="GO:0003677">
    <property type="term" value="F:DNA binding"/>
    <property type="evidence" value="ECO:0007669"/>
    <property type="project" value="UniProtKB-KW"/>
</dbReference>
<sequence length="259" mass="27528">MGTVSKALNLLGYFNHGRLEIGLSDLTRLSGMNKATVYRLMTELQAVGFVEQVDGARSYRLGPQVLRLAALREASVPILSASRRVLRELSEETGETTHLSLLQGDQLASLSHAYAPQHATKVMMEDAEVLTFHGTASGLAVLGFADDSFVAAILDGPLEARTPQTQTDPAAIRRLIDAARRTGMAQSVGGFEAEVHSHAVPIFGPDRAVLGALAVAAPSSRMTDTQKQAIPRALRAAGLALTQRIGGVCPPDFPPMPLP</sequence>
<dbReference type="InterPro" id="IPR050707">
    <property type="entry name" value="HTH_MetabolicPath_Reg"/>
</dbReference>
<dbReference type="InterPro" id="IPR014757">
    <property type="entry name" value="Tscrpt_reg_IclR_C"/>
</dbReference>
<evidence type="ECO:0000256" key="1">
    <source>
        <dbReference type="ARBA" id="ARBA00023015"/>
    </source>
</evidence>
<dbReference type="PANTHER" id="PTHR30136">
    <property type="entry name" value="HELIX-TURN-HELIX TRANSCRIPTIONAL REGULATOR, ICLR FAMILY"/>
    <property type="match status" value="1"/>
</dbReference>
<dbReference type="Pfam" id="PF09339">
    <property type="entry name" value="HTH_IclR"/>
    <property type="match status" value="1"/>
</dbReference>
<dbReference type="GO" id="GO:0045892">
    <property type="term" value="P:negative regulation of DNA-templated transcription"/>
    <property type="evidence" value="ECO:0007669"/>
    <property type="project" value="TreeGrafter"/>
</dbReference>
<name>A0A132C1P5_9RHOB</name>
<gene>
    <name evidence="6" type="primary">kdgR_2</name>
    <name evidence="6" type="ORF">TRIHO_07350</name>
</gene>
<dbReference type="AlphaFoldDB" id="A0A132C1P5"/>
<dbReference type="SUPFAM" id="SSF46785">
    <property type="entry name" value="Winged helix' DNA-binding domain"/>
    <property type="match status" value="1"/>
</dbReference>
<accession>A0A132C1P5</accession>
<dbReference type="PROSITE" id="PS51077">
    <property type="entry name" value="HTH_ICLR"/>
    <property type="match status" value="1"/>
</dbReference>
<comment type="caution">
    <text evidence="6">The sequence shown here is derived from an EMBL/GenBank/DDBJ whole genome shotgun (WGS) entry which is preliminary data.</text>
</comment>
<evidence type="ECO:0000256" key="2">
    <source>
        <dbReference type="ARBA" id="ARBA00023125"/>
    </source>
</evidence>
<keyword evidence="2" id="KW-0238">DNA-binding</keyword>